<protein>
    <submittedName>
        <fullName evidence="1">Uncharacterized protein</fullName>
    </submittedName>
</protein>
<evidence type="ECO:0000313" key="1">
    <source>
        <dbReference type="EMBL" id="PCH34401.1"/>
    </source>
</evidence>
<reference evidence="1 2" key="1">
    <citation type="journal article" date="2012" name="Science">
        <title>The Paleozoic origin of enzymatic lignin decomposition reconstructed from 31 fungal genomes.</title>
        <authorList>
            <person name="Floudas D."/>
            <person name="Binder M."/>
            <person name="Riley R."/>
            <person name="Barry K."/>
            <person name="Blanchette R.A."/>
            <person name="Henrissat B."/>
            <person name="Martinez A.T."/>
            <person name="Otillar R."/>
            <person name="Spatafora J.W."/>
            <person name="Yadav J.S."/>
            <person name="Aerts A."/>
            <person name="Benoit I."/>
            <person name="Boyd A."/>
            <person name="Carlson A."/>
            <person name="Copeland A."/>
            <person name="Coutinho P.M."/>
            <person name="de Vries R.P."/>
            <person name="Ferreira P."/>
            <person name="Findley K."/>
            <person name="Foster B."/>
            <person name="Gaskell J."/>
            <person name="Glotzer D."/>
            <person name="Gorecki P."/>
            <person name="Heitman J."/>
            <person name="Hesse C."/>
            <person name="Hori C."/>
            <person name="Igarashi K."/>
            <person name="Jurgens J.A."/>
            <person name="Kallen N."/>
            <person name="Kersten P."/>
            <person name="Kohler A."/>
            <person name="Kuees U."/>
            <person name="Kumar T.K.A."/>
            <person name="Kuo A."/>
            <person name="LaButti K."/>
            <person name="Larrondo L.F."/>
            <person name="Lindquist E."/>
            <person name="Ling A."/>
            <person name="Lombard V."/>
            <person name="Lucas S."/>
            <person name="Lundell T."/>
            <person name="Martin R."/>
            <person name="McLaughlin D.J."/>
            <person name="Morgenstern I."/>
            <person name="Morin E."/>
            <person name="Murat C."/>
            <person name="Nagy L.G."/>
            <person name="Nolan M."/>
            <person name="Ohm R.A."/>
            <person name="Patyshakuliyeva A."/>
            <person name="Rokas A."/>
            <person name="Ruiz-Duenas F.J."/>
            <person name="Sabat G."/>
            <person name="Salamov A."/>
            <person name="Samejima M."/>
            <person name="Schmutz J."/>
            <person name="Slot J.C."/>
            <person name="St John F."/>
            <person name="Stenlid J."/>
            <person name="Sun H."/>
            <person name="Sun S."/>
            <person name="Syed K."/>
            <person name="Tsang A."/>
            <person name="Wiebenga A."/>
            <person name="Young D."/>
            <person name="Pisabarro A."/>
            <person name="Eastwood D.C."/>
            <person name="Martin F."/>
            <person name="Cullen D."/>
            <person name="Grigoriev I.V."/>
            <person name="Hibbett D.S."/>
        </authorList>
    </citation>
    <scope>NUCLEOTIDE SEQUENCE [LARGE SCALE GENOMIC DNA]</scope>
    <source>
        <strain evidence="1 2">MD-104</strain>
    </source>
</reference>
<accession>A0A2H3IXE5</accession>
<dbReference type="AlphaFoldDB" id="A0A2H3IXE5"/>
<gene>
    <name evidence="1" type="ORF">WOLCODRAFT_22670</name>
</gene>
<evidence type="ECO:0000313" key="2">
    <source>
        <dbReference type="Proteomes" id="UP000218811"/>
    </source>
</evidence>
<keyword evidence="2" id="KW-1185">Reference proteome</keyword>
<name>A0A2H3IXE5_WOLCO</name>
<dbReference type="Proteomes" id="UP000218811">
    <property type="component" value="Unassembled WGS sequence"/>
</dbReference>
<sequence>MPVTVTACQQGIAQRRLYLTGHRWAFNCLECGYLVQYIKVQDPSTSCRRKRSA</sequence>
<proteinExistence type="predicted"/>
<organism evidence="1 2">
    <name type="scientific">Wolfiporia cocos (strain MD-104)</name>
    <name type="common">Brown rot fungus</name>
    <dbReference type="NCBI Taxonomy" id="742152"/>
    <lineage>
        <taxon>Eukaryota</taxon>
        <taxon>Fungi</taxon>
        <taxon>Dikarya</taxon>
        <taxon>Basidiomycota</taxon>
        <taxon>Agaricomycotina</taxon>
        <taxon>Agaricomycetes</taxon>
        <taxon>Polyporales</taxon>
        <taxon>Phaeolaceae</taxon>
        <taxon>Wolfiporia</taxon>
    </lineage>
</organism>
<dbReference type="EMBL" id="KB467831">
    <property type="protein sequence ID" value="PCH34401.1"/>
    <property type="molecule type" value="Genomic_DNA"/>
</dbReference>